<keyword evidence="4" id="KW-0808">Transferase</keyword>
<evidence type="ECO:0000256" key="2">
    <source>
        <dbReference type="ARBA" id="ARBA00010488"/>
    </source>
</evidence>
<comment type="caution">
    <text evidence="7">The sequence shown here is derived from an EMBL/GenBank/DDBJ whole genome shotgun (WGS) entry which is preliminary data.</text>
</comment>
<dbReference type="SUPFAM" id="SSF53756">
    <property type="entry name" value="UDP-Glycosyltransferase/glycogen phosphorylase"/>
    <property type="match status" value="1"/>
</dbReference>
<dbReference type="Pfam" id="PF04464">
    <property type="entry name" value="Glyphos_transf"/>
    <property type="match status" value="1"/>
</dbReference>
<dbReference type="Proteomes" id="UP001596406">
    <property type="component" value="Unassembled WGS sequence"/>
</dbReference>
<dbReference type="InterPro" id="IPR007554">
    <property type="entry name" value="Glycerophosphate_synth"/>
</dbReference>
<sequence>MPTDAAAVRAALDRLLTLALYALSFLVPRDERLWAFGCSGGTRFAENSKYLFLHLANGDSDVRPVWMTRRDDLLADLRAAGYEAYHRDSLRGRLTTLRAGHVFFTHSLNDVGMEAALGSEPVNLWHGVPLKRISLDDSYYRHRMGLANLIRTLLIYRTYRYVVVTSAALRSRFATAFNVDEERILPLGYPRNDALFGPVEGETIGFDADALADVEALAADRDVVLYAPTWRESGRGVVEHLDLARLDEWAREHDATVLLKLHPNAAVEVGEEYEHVVHLPAELDVHPAMRHADVLVTDYSSLYFDFLLLDRPLVFFPFDLERYLAEDRELYFDYDDTTPGPKATDTESLCAELTEALEDDGYAEERARVRERFFDHVDGESSRRVSERLLADVEAKEAAE</sequence>
<evidence type="ECO:0000313" key="7">
    <source>
        <dbReference type="EMBL" id="MFC6837277.1"/>
    </source>
</evidence>
<dbReference type="RefSeq" id="WP_304448944.1">
    <property type="nucleotide sequence ID" value="NZ_JARRAH010000001.1"/>
</dbReference>
<dbReference type="InterPro" id="IPR043148">
    <property type="entry name" value="TagF_C"/>
</dbReference>
<evidence type="ECO:0000256" key="6">
    <source>
        <dbReference type="ARBA" id="ARBA00023136"/>
    </source>
</evidence>
<dbReference type="PANTHER" id="PTHR37316">
    <property type="entry name" value="TEICHOIC ACID GLYCEROL-PHOSPHATE PRIMASE"/>
    <property type="match status" value="1"/>
</dbReference>
<comment type="subcellular location">
    <subcellularLocation>
        <location evidence="1">Cell membrane</location>
        <topology evidence="1">Peripheral membrane protein</topology>
    </subcellularLocation>
</comment>
<keyword evidence="6" id="KW-0472">Membrane</keyword>
<accession>A0ABD5U9R3</accession>
<organism evidence="7 8">
    <name type="scientific">Halomarina ordinaria</name>
    <dbReference type="NCBI Taxonomy" id="3033939"/>
    <lineage>
        <taxon>Archaea</taxon>
        <taxon>Methanobacteriati</taxon>
        <taxon>Methanobacteriota</taxon>
        <taxon>Stenosarchaea group</taxon>
        <taxon>Halobacteria</taxon>
        <taxon>Halobacteriales</taxon>
        <taxon>Natronomonadaceae</taxon>
        <taxon>Halomarina</taxon>
    </lineage>
</organism>
<name>A0ABD5U9R3_9EURY</name>
<evidence type="ECO:0000256" key="5">
    <source>
        <dbReference type="ARBA" id="ARBA00022944"/>
    </source>
</evidence>
<dbReference type="PANTHER" id="PTHR37316:SF3">
    <property type="entry name" value="TEICHOIC ACID GLYCEROL-PHOSPHATE TRANSFERASE"/>
    <property type="match status" value="1"/>
</dbReference>
<evidence type="ECO:0000256" key="3">
    <source>
        <dbReference type="ARBA" id="ARBA00022475"/>
    </source>
</evidence>
<dbReference type="InterPro" id="IPR043149">
    <property type="entry name" value="TagF_N"/>
</dbReference>
<keyword evidence="3" id="KW-1003">Cell membrane</keyword>
<evidence type="ECO:0000256" key="1">
    <source>
        <dbReference type="ARBA" id="ARBA00004202"/>
    </source>
</evidence>
<proteinExistence type="inferred from homology"/>
<dbReference type="InterPro" id="IPR051612">
    <property type="entry name" value="Teichoic_Acid_Biosynth"/>
</dbReference>
<dbReference type="Gene3D" id="3.40.50.12580">
    <property type="match status" value="1"/>
</dbReference>
<dbReference type="AlphaFoldDB" id="A0ABD5U9R3"/>
<keyword evidence="5" id="KW-0777">Teichoic acid biosynthesis</keyword>
<reference evidence="7 8" key="1">
    <citation type="journal article" date="2019" name="Int. J. Syst. Evol. Microbiol.">
        <title>The Global Catalogue of Microorganisms (GCM) 10K type strain sequencing project: providing services to taxonomists for standard genome sequencing and annotation.</title>
        <authorList>
            <consortium name="The Broad Institute Genomics Platform"/>
            <consortium name="The Broad Institute Genome Sequencing Center for Infectious Disease"/>
            <person name="Wu L."/>
            <person name="Ma J."/>
        </authorList>
    </citation>
    <scope>NUCLEOTIDE SEQUENCE [LARGE SCALE GENOMIC DNA]</scope>
    <source>
        <strain evidence="7 8">PSRA2</strain>
    </source>
</reference>
<gene>
    <name evidence="7" type="ORF">ACFQHK_12255</name>
</gene>
<protein>
    <submittedName>
        <fullName evidence="7">CDP-glycerol glycerophosphotransferase family protein</fullName>
    </submittedName>
</protein>
<evidence type="ECO:0000313" key="8">
    <source>
        <dbReference type="Proteomes" id="UP001596406"/>
    </source>
</evidence>
<dbReference type="Gene3D" id="3.40.50.11820">
    <property type="match status" value="1"/>
</dbReference>
<comment type="similarity">
    <text evidence="2">Belongs to the CDP-glycerol glycerophosphotransferase family.</text>
</comment>
<evidence type="ECO:0000256" key="4">
    <source>
        <dbReference type="ARBA" id="ARBA00022679"/>
    </source>
</evidence>
<dbReference type="EMBL" id="JBHSXM010000001">
    <property type="protein sequence ID" value="MFC6837277.1"/>
    <property type="molecule type" value="Genomic_DNA"/>
</dbReference>
<dbReference type="GO" id="GO:0016740">
    <property type="term" value="F:transferase activity"/>
    <property type="evidence" value="ECO:0007669"/>
    <property type="project" value="UniProtKB-KW"/>
</dbReference>
<keyword evidence="8" id="KW-1185">Reference proteome</keyword>
<dbReference type="GO" id="GO:0005886">
    <property type="term" value="C:plasma membrane"/>
    <property type="evidence" value="ECO:0007669"/>
    <property type="project" value="UniProtKB-SubCell"/>
</dbReference>